<proteinExistence type="predicted"/>
<dbReference type="InterPro" id="IPR029472">
    <property type="entry name" value="Copia-like_N"/>
</dbReference>
<dbReference type="Pfam" id="PF14244">
    <property type="entry name" value="Retrotran_gag_3"/>
    <property type="match status" value="1"/>
</dbReference>
<name>A0AAE2CNP5_9LAMI</name>
<evidence type="ECO:0000313" key="3">
    <source>
        <dbReference type="Proteomes" id="UP001293254"/>
    </source>
</evidence>
<protein>
    <recommendedName>
        <fullName evidence="1">Retrotransposon Copia-like N-terminal domain-containing protein</fullName>
    </recommendedName>
</protein>
<dbReference type="PANTHER" id="PTHR37610:SF97">
    <property type="entry name" value="RETROTRANSPOSON GAG DOMAIN-CONTAINING PROTEIN"/>
    <property type="match status" value="1"/>
</dbReference>
<evidence type="ECO:0000259" key="1">
    <source>
        <dbReference type="Pfam" id="PF14244"/>
    </source>
</evidence>
<dbReference type="PANTHER" id="PTHR37610">
    <property type="entry name" value="CCHC-TYPE DOMAIN-CONTAINING PROTEIN"/>
    <property type="match status" value="1"/>
</dbReference>
<comment type="caution">
    <text evidence="2">The sequence shown here is derived from an EMBL/GenBank/DDBJ whole genome shotgun (WGS) entry which is preliminary data.</text>
</comment>
<keyword evidence="3" id="KW-1185">Reference proteome</keyword>
<reference evidence="2" key="2">
    <citation type="journal article" date="2024" name="Plant">
        <title>Genomic evolution and insights into agronomic trait innovations of Sesamum species.</title>
        <authorList>
            <person name="Miao H."/>
            <person name="Wang L."/>
            <person name="Qu L."/>
            <person name="Liu H."/>
            <person name="Sun Y."/>
            <person name="Le M."/>
            <person name="Wang Q."/>
            <person name="Wei S."/>
            <person name="Zheng Y."/>
            <person name="Lin W."/>
            <person name="Duan Y."/>
            <person name="Cao H."/>
            <person name="Xiong S."/>
            <person name="Wang X."/>
            <person name="Wei L."/>
            <person name="Li C."/>
            <person name="Ma Q."/>
            <person name="Ju M."/>
            <person name="Zhao R."/>
            <person name="Li G."/>
            <person name="Mu C."/>
            <person name="Tian Q."/>
            <person name="Mei H."/>
            <person name="Zhang T."/>
            <person name="Gao T."/>
            <person name="Zhang H."/>
        </authorList>
    </citation>
    <scope>NUCLEOTIDE SEQUENCE</scope>
    <source>
        <strain evidence="2">3651</strain>
    </source>
</reference>
<sequence>MVLMEEKTTSSSGKKTLEISSLYFLHPLDSPGAIITTCMLNGHNYDMWEKAMMNALRAKNKLRFIDEKKSIQPSIAYEETAKAIWDDLRECFSIGNAPQIHELKGQITSTRQQGMAVIAYYTKLKELWDELASYSKVANCTCGATHDFIREREEEKLH</sequence>
<evidence type="ECO:0000313" key="2">
    <source>
        <dbReference type="EMBL" id="KAK4428871.1"/>
    </source>
</evidence>
<feature type="domain" description="Retrotransposon Copia-like N-terminal" evidence="1">
    <location>
        <begin position="26"/>
        <end position="66"/>
    </location>
</feature>
<accession>A0AAE2CNP5</accession>
<dbReference type="EMBL" id="JACGWO010000004">
    <property type="protein sequence ID" value="KAK4428871.1"/>
    <property type="molecule type" value="Genomic_DNA"/>
</dbReference>
<dbReference type="AlphaFoldDB" id="A0AAE2CNP5"/>
<gene>
    <name evidence="2" type="ORF">Salat_1187000</name>
</gene>
<organism evidence="2 3">
    <name type="scientific">Sesamum alatum</name>
    <dbReference type="NCBI Taxonomy" id="300844"/>
    <lineage>
        <taxon>Eukaryota</taxon>
        <taxon>Viridiplantae</taxon>
        <taxon>Streptophyta</taxon>
        <taxon>Embryophyta</taxon>
        <taxon>Tracheophyta</taxon>
        <taxon>Spermatophyta</taxon>
        <taxon>Magnoliopsida</taxon>
        <taxon>eudicotyledons</taxon>
        <taxon>Gunneridae</taxon>
        <taxon>Pentapetalae</taxon>
        <taxon>asterids</taxon>
        <taxon>lamiids</taxon>
        <taxon>Lamiales</taxon>
        <taxon>Pedaliaceae</taxon>
        <taxon>Sesamum</taxon>
    </lineage>
</organism>
<reference evidence="2" key="1">
    <citation type="submission" date="2020-06" db="EMBL/GenBank/DDBJ databases">
        <authorList>
            <person name="Li T."/>
            <person name="Hu X."/>
            <person name="Zhang T."/>
            <person name="Song X."/>
            <person name="Zhang H."/>
            <person name="Dai N."/>
            <person name="Sheng W."/>
            <person name="Hou X."/>
            <person name="Wei L."/>
        </authorList>
    </citation>
    <scope>NUCLEOTIDE SEQUENCE</scope>
    <source>
        <strain evidence="2">3651</strain>
        <tissue evidence="2">Leaf</tissue>
    </source>
</reference>
<dbReference type="Proteomes" id="UP001293254">
    <property type="component" value="Unassembled WGS sequence"/>
</dbReference>